<sequence>MKFPIVTVAMVSVALVYVFWGQAQESSDPTDPARFANLQANPAKSSDVVDWAITQIPEVCAQAIGQPTGSDAVKECEKRAQSRTSTCRRAVYDNFPDRVTSEAMFRDVSISMMNCLVPQGGIVRPLPLVHGGGIAMIGALPDAPDRPQSWDYDVNKHSL</sequence>
<dbReference type="EMBL" id="MPKY01000001">
    <property type="protein sequence ID" value="OJS99582.1"/>
    <property type="molecule type" value="Genomic_DNA"/>
</dbReference>
<comment type="caution">
    <text evidence="1">The sequence shown here is derived from an EMBL/GenBank/DDBJ whole genome shotgun (WGS) entry which is preliminary data.</text>
</comment>
<dbReference type="Proteomes" id="UP000183986">
    <property type="component" value="Unassembled WGS sequence"/>
</dbReference>
<accession>A0A1M2UWC3</accession>
<evidence type="ECO:0000313" key="2">
    <source>
        <dbReference type="Proteomes" id="UP000183986"/>
    </source>
</evidence>
<evidence type="ECO:0000313" key="1">
    <source>
        <dbReference type="EMBL" id="OJS99582.1"/>
    </source>
</evidence>
<reference evidence="1" key="1">
    <citation type="submission" date="2016-11" db="EMBL/GenBank/DDBJ databases">
        <title>Draft Genome Sequence of Marinobacter hydrocarbonoclasticus strain STW2, a polyaromatic aromatic hydrocarbon degrading and denitrifying bacterium from rhizosphere of Seagrass Enhalus acodoides.</title>
        <authorList>
            <person name="Ling J."/>
            <person name="Dong J."/>
        </authorList>
    </citation>
    <scope>NUCLEOTIDE SEQUENCE [LARGE SCALE GENOMIC DNA]</scope>
    <source>
        <strain evidence="1">STW2</strain>
    </source>
</reference>
<proteinExistence type="predicted"/>
<name>A0A1M2UWC3_MARNT</name>
<gene>
    <name evidence="1" type="ORF">BEE62_05500</name>
</gene>
<dbReference type="AlphaFoldDB" id="A0A1M2UWC3"/>
<keyword evidence="2" id="KW-1185">Reference proteome</keyword>
<organism evidence="1 2">
    <name type="scientific">Marinobacter nauticus</name>
    <name type="common">Marinobacter hydrocarbonoclasticus</name>
    <name type="synonym">Marinobacter aquaeolei</name>
    <dbReference type="NCBI Taxonomy" id="2743"/>
    <lineage>
        <taxon>Bacteria</taxon>
        <taxon>Pseudomonadati</taxon>
        <taxon>Pseudomonadota</taxon>
        <taxon>Gammaproteobacteria</taxon>
        <taxon>Pseudomonadales</taxon>
        <taxon>Marinobacteraceae</taxon>
        <taxon>Marinobacter</taxon>
    </lineage>
</organism>
<protein>
    <submittedName>
        <fullName evidence="1">Uncharacterized protein</fullName>
    </submittedName>
</protein>